<dbReference type="EMBL" id="CP059735">
    <property type="protein sequence ID" value="WDD98257.1"/>
    <property type="molecule type" value="Genomic_DNA"/>
</dbReference>
<dbReference type="PANTHER" id="PTHR23419:SF8">
    <property type="entry name" value="FI09726P"/>
    <property type="match status" value="1"/>
</dbReference>
<dbReference type="SUPFAM" id="SSF54913">
    <property type="entry name" value="GlnB-like"/>
    <property type="match status" value="1"/>
</dbReference>
<dbReference type="PANTHER" id="PTHR23419">
    <property type="entry name" value="DIVALENT CATION TOLERANCE CUTA-RELATED"/>
    <property type="match status" value="1"/>
</dbReference>
<keyword evidence="3" id="KW-1185">Reference proteome</keyword>
<evidence type="ECO:0000313" key="2">
    <source>
        <dbReference type="EMBL" id="WDD98257.1"/>
    </source>
</evidence>
<organism evidence="2 3">
    <name type="scientific">Thalassomonas actiniarum</name>
    <dbReference type="NCBI Taxonomy" id="485447"/>
    <lineage>
        <taxon>Bacteria</taxon>
        <taxon>Pseudomonadati</taxon>
        <taxon>Pseudomonadota</taxon>
        <taxon>Gammaproteobacteria</taxon>
        <taxon>Alteromonadales</taxon>
        <taxon>Colwelliaceae</taxon>
        <taxon>Thalassomonas</taxon>
    </lineage>
</organism>
<protein>
    <submittedName>
        <fullName evidence="2">Divalent-cation tolerance protein CutA</fullName>
    </submittedName>
</protein>
<dbReference type="AlphaFoldDB" id="A0AAF0C2A2"/>
<dbReference type="GO" id="GO:0005507">
    <property type="term" value="F:copper ion binding"/>
    <property type="evidence" value="ECO:0007669"/>
    <property type="project" value="TreeGrafter"/>
</dbReference>
<dbReference type="Proteomes" id="UP000032568">
    <property type="component" value="Chromosome"/>
</dbReference>
<sequence length="106" mass="11951">MYLLVLCTCPDNSIAELIGRALVEDKLAACVNIMPGITSVYRWQGNVEFGAEVQLLIKTASDKYPLLEEKINSLHPYETPEIIALNIQQGDKHYLNWITESLKENS</sequence>
<dbReference type="InterPro" id="IPR015867">
    <property type="entry name" value="N-reg_PII/ATP_PRibTrfase_C"/>
</dbReference>
<accession>A0AAF0C2A2</accession>
<reference evidence="2 3" key="2">
    <citation type="journal article" date="2022" name="Mar. Drugs">
        <title>Bioassay-Guided Fractionation Leads to the Detection of Cholic Acid Generated by the Rare Thalassomonas sp.</title>
        <authorList>
            <person name="Pheiffer F."/>
            <person name="Schneider Y.K."/>
            <person name="Hansen E.H."/>
            <person name="Andersen J.H."/>
            <person name="Isaksson J."/>
            <person name="Busche T."/>
            <person name="R C."/>
            <person name="Kalinowski J."/>
            <person name="Zyl L.V."/>
            <person name="Trindade M."/>
        </authorList>
    </citation>
    <scope>NUCLEOTIDE SEQUENCE [LARGE SCALE GENOMIC DNA]</scope>
    <source>
        <strain evidence="2 3">A5K-106</strain>
    </source>
</reference>
<name>A0AAF0C2A2_9GAMM</name>
<proteinExistence type="inferred from homology"/>
<gene>
    <name evidence="2" type="ORF">SG35_023740</name>
</gene>
<dbReference type="InterPro" id="IPR004323">
    <property type="entry name" value="Ion_tolerance_CutA"/>
</dbReference>
<dbReference type="KEGG" id="tact:SG35_023740"/>
<dbReference type="RefSeq" id="WP_044835720.1">
    <property type="nucleotide sequence ID" value="NZ_CP059735.1"/>
</dbReference>
<reference evidence="2 3" key="1">
    <citation type="journal article" date="2015" name="Genome Announc.">
        <title>Draft Genome Sequences of Marine Isolates of Thalassomonas viridans and Thalassomonas actiniarum.</title>
        <authorList>
            <person name="Olonade I."/>
            <person name="van Zyl L.J."/>
            <person name="Trindade M."/>
        </authorList>
    </citation>
    <scope>NUCLEOTIDE SEQUENCE [LARGE SCALE GENOMIC DNA]</scope>
    <source>
        <strain evidence="2 3">A5K-106</strain>
    </source>
</reference>
<evidence type="ECO:0000256" key="1">
    <source>
        <dbReference type="ARBA" id="ARBA00010169"/>
    </source>
</evidence>
<dbReference type="InterPro" id="IPR011322">
    <property type="entry name" value="N-reg_PII-like_a/b"/>
</dbReference>
<dbReference type="Gene3D" id="3.30.70.120">
    <property type="match status" value="1"/>
</dbReference>
<dbReference type="GO" id="GO:0010038">
    <property type="term" value="P:response to metal ion"/>
    <property type="evidence" value="ECO:0007669"/>
    <property type="project" value="InterPro"/>
</dbReference>
<dbReference type="Pfam" id="PF03091">
    <property type="entry name" value="CutA1"/>
    <property type="match status" value="1"/>
</dbReference>
<comment type="similarity">
    <text evidence="1">Belongs to the CutA family.</text>
</comment>
<evidence type="ECO:0000313" key="3">
    <source>
        <dbReference type="Proteomes" id="UP000032568"/>
    </source>
</evidence>